<evidence type="ECO:0000313" key="2">
    <source>
        <dbReference type="Proteomes" id="UP000837857"/>
    </source>
</evidence>
<sequence length="511" mass="54968">MVVPVEKAKEYMKHNNDKFESIGYNNSDKSGNDFCNNKLIYADYTRTLPNNALEYSDILSQDYVAGFPQKFLRLVQDIEAKQMLFAETEYMLRKIPIEQTVNFDLKLIVQNIMHVSSSMRLKFYKSNVIVMRETSPLATLGFVAQLLCAHSDVVIESSAQTAVLCHIFTVACHNAGLNNVKLALVENSPSGGNDVTEIPELLSGCVAVVTGSADVDSAVDALIAAPDKGPWRLGRVSVQECIGERFRRALSWKSALEGSNPQLGAARTAYAANGKLFSYEHHGRGVNDLVAVDEYRTVRELLSLSNACAPLALSLWCGGVAEANEIAHNSSADLVWINGYGAFAGPPAASQGFYSILDVAFAGIGVPATAVQTLSKSGAWMKLTADKRRELLYAAWEQFGIASVSLDTEFGADSFASVEGPFLCIGIRRPAGLVACLGRDSSREALAASLAGNAVLFGDAAWQKPIHEAMAAAGAPVATFRPLEGDRSVPSALSSCRTKVVWTSFGTVFAN</sequence>
<protein>
    <submittedName>
        <fullName evidence="1">Uncharacterized protein</fullName>
    </submittedName>
</protein>
<dbReference type="EMBL" id="OW152826">
    <property type="protein sequence ID" value="CAH2042729.1"/>
    <property type="molecule type" value="Genomic_DNA"/>
</dbReference>
<accession>A0ABN8I1L6</accession>
<dbReference type="SUPFAM" id="SSF53720">
    <property type="entry name" value="ALDH-like"/>
    <property type="match status" value="1"/>
</dbReference>
<proteinExistence type="predicted"/>
<evidence type="ECO:0000313" key="1">
    <source>
        <dbReference type="EMBL" id="CAH2042729.1"/>
    </source>
</evidence>
<reference evidence="1" key="1">
    <citation type="submission" date="2022-03" db="EMBL/GenBank/DDBJ databases">
        <authorList>
            <person name="Martin H S."/>
        </authorList>
    </citation>
    <scope>NUCLEOTIDE SEQUENCE</scope>
</reference>
<feature type="non-terminal residue" evidence="1">
    <location>
        <position position="511"/>
    </location>
</feature>
<organism evidence="1 2">
    <name type="scientific">Iphiclides podalirius</name>
    <name type="common">scarce swallowtail</name>
    <dbReference type="NCBI Taxonomy" id="110791"/>
    <lineage>
        <taxon>Eukaryota</taxon>
        <taxon>Metazoa</taxon>
        <taxon>Ecdysozoa</taxon>
        <taxon>Arthropoda</taxon>
        <taxon>Hexapoda</taxon>
        <taxon>Insecta</taxon>
        <taxon>Pterygota</taxon>
        <taxon>Neoptera</taxon>
        <taxon>Endopterygota</taxon>
        <taxon>Lepidoptera</taxon>
        <taxon>Glossata</taxon>
        <taxon>Ditrysia</taxon>
        <taxon>Papilionoidea</taxon>
        <taxon>Papilionidae</taxon>
        <taxon>Papilioninae</taxon>
        <taxon>Iphiclides</taxon>
    </lineage>
</organism>
<dbReference type="InterPro" id="IPR016161">
    <property type="entry name" value="Ald_DH/histidinol_DH"/>
</dbReference>
<keyword evidence="2" id="KW-1185">Reference proteome</keyword>
<dbReference type="Proteomes" id="UP000837857">
    <property type="component" value="Chromosome 14"/>
</dbReference>
<gene>
    <name evidence="1" type="ORF">IPOD504_LOCUS4044</name>
</gene>
<name>A0ABN8I1L6_9NEOP</name>